<proteinExistence type="inferred from homology"/>
<dbReference type="EMBL" id="JAIFTL010000490">
    <property type="protein sequence ID" value="KAG9319330.1"/>
    <property type="molecule type" value="Genomic_DNA"/>
</dbReference>
<dbReference type="Gene3D" id="3.40.710.10">
    <property type="entry name" value="DD-peptidase/beta-lactamase superfamily"/>
    <property type="match status" value="1"/>
</dbReference>
<reference evidence="3" key="1">
    <citation type="submission" date="2021-07" db="EMBL/GenBank/DDBJ databases">
        <title>Draft genome of Mortierella alpina, strain LL118, isolated from an aspen leaf litter sample.</title>
        <authorList>
            <person name="Yang S."/>
            <person name="Vinatzer B.A."/>
        </authorList>
    </citation>
    <scope>NUCLEOTIDE SEQUENCE</scope>
    <source>
        <strain evidence="3">LL118</strain>
    </source>
</reference>
<feature type="domain" description="Beta-lactamase-related" evidence="2">
    <location>
        <begin position="41"/>
        <end position="375"/>
    </location>
</feature>
<evidence type="ECO:0000259" key="2">
    <source>
        <dbReference type="Pfam" id="PF00144"/>
    </source>
</evidence>
<dbReference type="Proteomes" id="UP000717515">
    <property type="component" value="Unassembled WGS sequence"/>
</dbReference>
<dbReference type="SUPFAM" id="SSF56601">
    <property type="entry name" value="beta-lactamase/transpeptidase-like"/>
    <property type="match status" value="1"/>
</dbReference>
<dbReference type="PANTHER" id="PTHR46825">
    <property type="entry name" value="D-ALANYL-D-ALANINE-CARBOXYPEPTIDASE/ENDOPEPTIDASE AMPH"/>
    <property type="match status" value="1"/>
</dbReference>
<accession>A0A9P8CYM2</accession>
<evidence type="ECO:0000313" key="3">
    <source>
        <dbReference type="EMBL" id="KAG9319330.1"/>
    </source>
</evidence>
<dbReference type="InterPro" id="IPR001466">
    <property type="entry name" value="Beta-lactam-related"/>
</dbReference>
<dbReference type="InterPro" id="IPR050491">
    <property type="entry name" value="AmpC-like"/>
</dbReference>
<evidence type="ECO:0000256" key="1">
    <source>
        <dbReference type="ARBA" id="ARBA00038215"/>
    </source>
</evidence>
<organism evidence="3 4">
    <name type="scientific">Mortierella alpina</name>
    <name type="common">Oleaginous fungus</name>
    <name type="synonym">Mortierella renispora</name>
    <dbReference type="NCBI Taxonomy" id="64518"/>
    <lineage>
        <taxon>Eukaryota</taxon>
        <taxon>Fungi</taxon>
        <taxon>Fungi incertae sedis</taxon>
        <taxon>Mucoromycota</taxon>
        <taxon>Mortierellomycotina</taxon>
        <taxon>Mortierellomycetes</taxon>
        <taxon>Mortierellales</taxon>
        <taxon>Mortierellaceae</taxon>
        <taxon>Mortierella</taxon>
    </lineage>
</organism>
<dbReference type="AlphaFoldDB" id="A0A9P8CYM2"/>
<name>A0A9P8CYM2_MORAP</name>
<comment type="similarity">
    <text evidence="1">Belongs to the peptidase S12 family.</text>
</comment>
<protein>
    <recommendedName>
        <fullName evidence="2">Beta-lactamase-related domain-containing protein</fullName>
    </recommendedName>
</protein>
<dbReference type="Pfam" id="PF00144">
    <property type="entry name" value="Beta-lactamase"/>
    <property type="match status" value="1"/>
</dbReference>
<dbReference type="PANTHER" id="PTHR46825:SF15">
    <property type="entry name" value="BETA-LACTAMASE-RELATED DOMAIN-CONTAINING PROTEIN"/>
    <property type="match status" value="1"/>
</dbReference>
<sequence length="535" mass="60200">MGAMGSRVFSILLKAFFSTTPYRNILSMTNTTGTFQEWTDDIEKARVNLGIQGMSVAVVHKGRIIYAQGFGKRNDTDPFTPETIANIASMTKAFTAAAVGELIAENRAKWDAPVSVYLPEFRLKDPRLTAEINFIDLLAHRTGYAGQDFEWYQRSKDWIELIKLLKYVDPVVPLRSRFIYTNTMYCVAGEAAGRIAGTSYEQVVYDKLFQPIGMQSTGLLMDELVSHPNHALPYTGKSFEALQCGKTHQVSLKHYPIPTPPSGEMYSNVIDLAKWANVMLHGGQLNGVQVLHKETVEKVTTAWIVQKTLPPRDPDSSLSAYGMGWFIEQYKGHHTILHGGQNPGYRSNMVLFPHDDLAVIVLSNTLFNELVGAIPYYIADCVLNLPKTKDWLFEVAVQETRDLYKLFGADNNPEILDSLFPPRLQQKPPTRLLEEFAGEYTHPYAQKILIRVEPGTSEEDSAPVLACKLGAFDRTLEHYHYDSFRLQLLDDLIDDTFAYPLLLTFVAGHSGFVSECRVLMLGKEQVFTKVQPDII</sequence>
<gene>
    <name evidence="3" type="ORF">KVV02_000001</name>
</gene>
<dbReference type="InterPro" id="IPR012338">
    <property type="entry name" value="Beta-lactam/transpept-like"/>
</dbReference>
<evidence type="ECO:0000313" key="4">
    <source>
        <dbReference type="Proteomes" id="UP000717515"/>
    </source>
</evidence>
<comment type="caution">
    <text evidence="3">The sequence shown here is derived from an EMBL/GenBank/DDBJ whole genome shotgun (WGS) entry which is preliminary data.</text>
</comment>